<feature type="transmembrane region" description="Helical" evidence="16">
    <location>
        <begin position="348"/>
        <end position="372"/>
    </location>
</feature>
<evidence type="ECO:0000313" key="18">
    <source>
        <dbReference type="EMBL" id="AFY27966.1"/>
    </source>
</evidence>
<dbReference type="EMBL" id="CP003495">
    <property type="protein sequence ID" value="AFY27966.1"/>
    <property type="molecule type" value="Genomic_DNA"/>
</dbReference>
<proteinExistence type="inferred from homology"/>
<dbReference type="Pfam" id="PF02421">
    <property type="entry name" value="FeoB_N"/>
    <property type="match status" value="1"/>
</dbReference>
<dbReference type="InterPro" id="IPR011642">
    <property type="entry name" value="Gate_dom"/>
</dbReference>
<feature type="transmembrane region" description="Helical" evidence="16">
    <location>
        <begin position="535"/>
        <end position="552"/>
    </location>
</feature>
<dbReference type="AlphaFoldDB" id="K9P5I2"/>
<evidence type="ECO:0000256" key="16">
    <source>
        <dbReference type="RuleBase" id="RU362098"/>
    </source>
</evidence>
<evidence type="ECO:0000256" key="7">
    <source>
        <dbReference type="ARBA" id="ARBA00022741"/>
    </source>
</evidence>
<dbReference type="PATRIC" id="fig|292564.3.peg.727"/>
<evidence type="ECO:0000256" key="12">
    <source>
        <dbReference type="ARBA" id="ARBA00023136"/>
    </source>
</evidence>
<keyword evidence="12 16" id="KW-0472">Membrane</keyword>
<evidence type="ECO:0000256" key="15">
    <source>
        <dbReference type="PIRSR" id="PIRSR603373-2"/>
    </source>
</evidence>
<dbReference type="Pfam" id="PF07670">
    <property type="entry name" value="Gate"/>
    <property type="match status" value="2"/>
</dbReference>
<feature type="transmembrane region" description="Helical" evidence="16">
    <location>
        <begin position="495"/>
        <end position="515"/>
    </location>
</feature>
<feature type="transmembrane region" description="Helical" evidence="16">
    <location>
        <begin position="437"/>
        <end position="457"/>
    </location>
</feature>
<name>K9P5I2_CYAGP</name>
<dbReference type="PANTHER" id="PTHR43185">
    <property type="entry name" value="FERROUS IRON TRANSPORT PROTEIN B"/>
    <property type="match status" value="1"/>
</dbReference>
<dbReference type="GO" id="GO:0015093">
    <property type="term" value="F:ferrous iron transmembrane transporter activity"/>
    <property type="evidence" value="ECO:0007669"/>
    <property type="project" value="UniProtKB-UniRule"/>
</dbReference>
<organism evidence="18 19">
    <name type="scientific">Cyanobium gracile (strain ATCC 27147 / PCC 6307)</name>
    <dbReference type="NCBI Taxonomy" id="292564"/>
    <lineage>
        <taxon>Bacteria</taxon>
        <taxon>Bacillati</taxon>
        <taxon>Cyanobacteriota</taxon>
        <taxon>Cyanophyceae</taxon>
        <taxon>Synechococcales</taxon>
        <taxon>Prochlorococcaceae</taxon>
        <taxon>Cyanobium</taxon>
    </lineage>
</organism>
<evidence type="ECO:0000256" key="2">
    <source>
        <dbReference type="ARBA" id="ARBA00004651"/>
    </source>
</evidence>
<feature type="transmembrane region" description="Helical" evidence="16">
    <location>
        <begin position="378"/>
        <end position="403"/>
    </location>
</feature>
<feature type="binding site" evidence="14">
    <location>
        <begin position="25"/>
        <end position="29"/>
    </location>
    <ligand>
        <name>GTP</name>
        <dbReference type="ChEBI" id="CHEBI:37565"/>
        <label>1</label>
    </ligand>
</feature>
<feature type="transmembrane region" description="Helical" evidence="16">
    <location>
        <begin position="469"/>
        <end position="488"/>
    </location>
</feature>
<dbReference type="InterPro" id="IPR027417">
    <property type="entry name" value="P-loop_NTPase"/>
</dbReference>
<evidence type="ECO:0000256" key="11">
    <source>
        <dbReference type="ARBA" id="ARBA00023134"/>
    </source>
</evidence>
<dbReference type="InterPro" id="IPR011640">
    <property type="entry name" value="Fe2_transport_prot_B_C"/>
</dbReference>
<comment type="subcellular location">
    <subcellularLocation>
        <location evidence="16">Cell inner membrane</location>
        <topology evidence="16">Multi-pass membrane protein</topology>
    </subcellularLocation>
    <subcellularLocation>
        <location evidence="2">Cell membrane</location>
        <topology evidence="2">Multi-pass membrane protein</topology>
    </subcellularLocation>
</comment>
<dbReference type="eggNOG" id="COG0370">
    <property type="taxonomic scope" value="Bacteria"/>
</dbReference>
<feature type="transmembrane region" description="Helical" evidence="16">
    <location>
        <begin position="270"/>
        <end position="294"/>
    </location>
</feature>
<evidence type="ECO:0000256" key="5">
    <source>
        <dbReference type="ARBA" id="ARBA00022496"/>
    </source>
</evidence>
<keyword evidence="10" id="KW-0406">Ion transport</keyword>
<evidence type="ECO:0000259" key="17">
    <source>
        <dbReference type="PROSITE" id="PS51711"/>
    </source>
</evidence>
<dbReference type="RefSeq" id="WP_015108420.1">
    <property type="nucleotide sequence ID" value="NC_019675.1"/>
</dbReference>
<keyword evidence="5 16" id="KW-0410">Iron transport</keyword>
<reference evidence="19" key="1">
    <citation type="journal article" date="2013" name="Proc. Natl. Acad. Sci. U.S.A.">
        <title>Improving the coverage of the cyanobacterial phylum using diversity-driven genome sequencing.</title>
        <authorList>
            <person name="Shih P.M."/>
            <person name="Wu D."/>
            <person name="Latifi A."/>
            <person name="Axen S.D."/>
            <person name="Fewer D.P."/>
            <person name="Talla E."/>
            <person name="Calteau A."/>
            <person name="Cai F."/>
            <person name="Tandeau de Marsac N."/>
            <person name="Rippka R."/>
            <person name="Herdman M."/>
            <person name="Sivonen K."/>
            <person name="Coursin T."/>
            <person name="Laurent T."/>
            <person name="Goodwin L."/>
            <person name="Nolan M."/>
            <person name="Davenport K.W."/>
            <person name="Han C.S."/>
            <person name="Rubin E.M."/>
            <person name="Eisen J.A."/>
            <person name="Woyke T."/>
            <person name="Gugger M."/>
            <person name="Kerfeld C.A."/>
        </authorList>
    </citation>
    <scope>NUCLEOTIDE SEQUENCE [LARGE SCALE GENOMIC DNA]</scope>
    <source>
        <strain evidence="19">ATCC 27147 / PCC 6307</strain>
    </source>
</reference>
<dbReference type="HOGENOM" id="CLU_013350_3_2_3"/>
<keyword evidence="8 16" id="KW-1133">Transmembrane helix</keyword>
<accession>K9P5I2</accession>
<keyword evidence="6 16" id="KW-0812">Transmembrane</keyword>
<dbReference type="GO" id="GO:0046872">
    <property type="term" value="F:metal ion binding"/>
    <property type="evidence" value="ECO:0007669"/>
    <property type="project" value="UniProtKB-KW"/>
</dbReference>
<feature type="transmembrane region" description="Helical" evidence="16">
    <location>
        <begin position="564"/>
        <end position="584"/>
    </location>
</feature>
<comment type="similarity">
    <text evidence="16">Belongs to the TRAFAC class TrmE-Era-EngA-EngB-Septin-like GTPase superfamily. FeoB GTPase (TC 9.A.8) family.</text>
</comment>
<evidence type="ECO:0000256" key="9">
    <source>
        <dbReference type="ARBA" id="ARBA00023004"/>
    </source>
</evidence>
<keyword evidence="7 14" id="KW-0547">Nucleotide-binding</keyword>
<dbReference type="GO" id="GO:0005525">
    <property type="term" value="F:GTP binding"/>
    <property type="evidence" value="ECO:0007669"/>
    <property type="project" value="UniProtKB-KW"/>
</dbReference>
<dbReference type="NCBIfam" id="TIGR00437">
    <property type="entry name" value="feoB"/>
    <property type="match status" value="1"/>
</dbReference>
<dbReference type="InterPro" id="IPR030389">
    <property type="entry name" value="G_FEOB_dom"/>
</dbReference>
<feature type="binding site" evidence="15">
    <location>
        <position position="15"/>
    </location>
    <ligand>
        <name>Mg(2+)</name>
        <dbReference type="ChEBI" id="CHEBI:18420"/>
        <label>2</label>
    </ligand>
</feature>
<dbReference type="GO" id="GO:0005886">
    <property type="term" value="C:plasma membrane"/>
    <property type="evidence" value="ECO:0007669"/>
    <property type="project" value="UniProtKB-SubCell"/>
</dbReference>
<dbReference type="PANTHER" id="PTHR43185:SF1">
    <property type="entry name" value="FE(2+) TRANSPORTER FEOB"/>
    <property type="match status" value="1"/>
</dbReference>
<keyword evidence="4" id="KW-1003">Cell membrane</keyword>
<sequence length="594" mass="64616">MPNTGKSTLYNRLTGGHAQIANWPGLTVELLRGAMPADRHGTTFELVDLPGIHDLSGSSEDEAVVQRFLRHTPPDLVLVVLNASQITSQLRLLLQLQQLGLPVVAALNMSDEARGFGLGIDHRGLSQELGLPVLPVSAKHNQGIAALIEQLHQWGESSSAAGWAPPAGRGEFQAVDDRLRDLVARYVTLPERWLNRRTRLVDRVLLHPLVGVVLFLGLVLAVFQVLYAVTAPLQDLLGTGLDWIQANGLEPALQALGSPDWLRRFLLDGLWLGVSTVATFLPLIFVFYVLMGIIEDSGYLPRAAFLMDGFMRWLGLDGRAFVLQVMGFGCNVPSIMGTRVIRDRGMRLLAMLCIPFALCQARLTVFLFMAGVFFPRPWWAPGLVLFGFYGMSFLAAVITGLVFQRAYPSEEAFVLELPPYRAPSLTTILRRGWTSMLNFLVTTRVFIIVGAAAIWLLTNLPPGAAEGSGRTLAGGIGALFQPLLGPIGMNPELTVSLFFGFIAKEILLGAMAVIYGTTESGLGDAIQNAITPLQSLSFMTFVLLYTPCLGTVAAQIQEARSRRFALLSLGWSLVLAWVLAFLVYQGGGLILSLG</sequence>
<evidence type="ECO:0000256" key="6">
    <source>
        <dbReference type="ARBA" id="ARBA00022692"/>
    </source>
</evidence>
<feature type="binding site" evidence="15">
    <location>
        <position position="11"/>
    </location>
    <ligand>
        <name>Mg(2+)</name>
        <dbReference type="ChEBI" id="CHEBI:18420"/>
        <label>2</label>
    </ligand>
</feature>
<evidence type="ECO:0000256" key="14">
    <source>
        <dbReference type="PIRSR" id="PIRSR603373-1"/>
    </source>
</evidence>
<keyword evidence="11 14" id="KW-0342">GTP-binding</keyword>
<dbReference type="STRING" id="292564.Cyagr_0779"/>
<dbReference type="Proteomes" id="UP000010388">
    <property type="component" value="Chromosome"/>
</dbReference>
<dbReference type="InterPro" id="IPR050860">
    <property type="entry name" value="FeoB_GTPase"/>
</dbReference>
<protein>
    <recommendedName>
        <fullName evidence="13 16">Ferrous iron transport protein B</fullName>
    </recommendedName>
</protein>
<evidence type="ECO:0000256" key="8">
    <source>
        <dbReference type="ARBA" id="ARBA00022989"/>
    </source>
</evidence>
<dbReference type="PROSITE" id="PS51711">
    <property type="entry name" value="G_FEOB"/>
    <property type="match status" value="1"/>
</dbReference>
<keyword evidence="3 16" id="KW-0813">Transport</keyword>
<evidence type="ECO:0000256" key="3">
    <source>
        <dbReference type="ARBA" id="ARBA00022448"/>
    </source>
</evidence>
<dbReference type="Gene3D" id="3.40.50.300">
    <property type="entry name" value="P-loop containing nucleotide triphosphate hydrolases"/>
    <property type="match status" value="1"/>
</dbReference>
<feature type="domain" description="FeoB-type G" evidence="17">
    <location>
        <begin position="1"/>
        <end position="157"/>
    </location>
</feature>
<evidence type="ECO:0000256" key="13">
    <source>
        <dbReference type="NCBIfam" id="TIGR00437"/>
    </source>
</evidence>
<feature type="binding site" evidence="15">
    <location>
        <position position="14"/>
    </location>
    <ligand>
        <name>Mg(2+)</name>
        <dbReference type="ChEBI" id="CHEBI:18420"/>
        <label>2</label>
    </ligand>
</feature>
<dbReference type="SUPFAM" id="SSF52540">
    <property type="entry name" value="P-loop containing nucleoside triphosphate hydrolases"/>
    <property type="match status" value="1"/>
</dbReference>
<evidence type="ECO:0000256" key="1">
    <source>
        <dbReference type="ARBA" id="ARBA00003926"/>
    </source>
</evidence>
<keyword evidence="15" id="KW-0479">Metal-binding</keyword>
<gene>
    <name evidence="18" type="ordered locus">Cyagr_0779</name>
</gene>
<feature type="transmembrane region" description="Helical" evidence="16">
    <location>
        <begin position="204"/>
        <end position="227"/>
    </location>
</feature>
<comment type="function">
    <text evidence="1 16">Probable transporter of a GTP-driven Fe(2+) uptake system.</text>
</comment>
<dbReference type="InterPro" id="IPR003373">
    <property type="entry name" value="Fe2_transport_prot-B"/>
</dbReference>
<feature type="binding site" evidence="14">
    <location>
        <begin position="108"/>
        <end position="111"/>
    </location>
    <ligand>
        <name>GTP</name>
        <dbReference type="ChEBI" id="CHEBI:37565"/>
        <label>1</label>
    </ligand>
</feature>
<feature type="binding site" evidence="14">
    <location>
        <begin position="48"/>
        <end position="51"/>
    </location>
    <ligand>
        <name>GTP</name>
        <dbReference type="ChEBI" id="CHEBI:37565"/>
        <label>1</label>
    </ligand>
</feature>
<keyword evidence="9 16" id="KW-0408">Iron</keyword>
<evidence type="ECO:0000256" key="10">
    <source>
        <dbReference type="ARBA" id="ARBA00023065"/>
    </source>
</evidence>
<evidence type="ECO:0000256" key="4">
    <source>
        <dbReference type="ARBA" id="ARBA00022475"/>
    </source>
</evidence>
<keyword evidence="15" id="KW-0460">Magnesium</keyword>
<dbReference type="KEGG" id="cgc:Cyagr_0779"/>
<evidence type="ECO:0000313" key="19">
    <source>
        <dbReference type="Proteomes" id="UP000010388"/>
    </source>
</evidence>
<dbReference type="Pfam" id="PF07664">
    <property type="entry name" value="FeoB_C"/>
    <property type="match status" value="1"/>
</dbReference>